<name>A0A502FR74_9PROT</name>
<dbReference type="OrthoDB" id="9815010at2"/>
<keyword evidence="4" id="KW-1185">Reference proteome</keyword>
<keyword evidence="1" id="KW-0802">TPR repeat</keyword>
<feature type="chain" id="PRO_5021206550" evidence="2">
    <location>
        <begin position="19"/>
        <end position="211"/>
    </location>
</feature>
<protein>
    <submittedName>
        <fullName evidence="3">Uncharacterized protein</fullName>
    </submittedName>
</protein>
<dbReference type="SUPFAM" id="SSF48452">
    <property type="entry name" value="TPR-like"/>
    <property type="match status" value="1"/>
</dbReference>
<dbReference type="Gene3D" id="1.25.40.10">
    <property type="entry name" value="Tetratricopeptide repeat domain"/>
    <property type="match status" value="1"/>
</dbReference>
<feature type="repeat" description="TPR" evidence="1">
    <location>
        <begin position="125"/>
        <end position="158"/>
    </location>
</feature>
<reference evidence="3 4" key="1">
    <citation type="journal article" date="2019" name="Environ. Microbiol.">
        <title>Species interactions and distinct microbial communities in high Arctic permafrost affected cryosols are associated with the CH4 and CO2 gas fluxes.</title>
        <authorList>
            <person name="Altshuler I."/>
            <person name="Hamel J."/>
            <person name="Turney S."/>
            <person name="Magnuson E."/>
            <person name="Levesque R."/>
            <person name="Greer C."/>
            <person name="Whyte L.G."/>
        </authorList>
    </citation>
    <scope>NUCLEOTIDE SEQUENCE [LARGE SCALE GENOMIC DNA]</scope>
    <source>
        <strain evidence="3 4">S9.3B</strain>
    </source>
</reference>
<evidence type="ECO:0000313" key="4">
    <source>
        <dbReference type="Proteomes" id="UP000317078"/>
    </source>
</evidence>
<comment type="caution">
    <text evidence="3">The sequence shown here is derived from an EMBL/GenBank/DDBJ whole genome shotgun (WGS) entry which is preliminary data.</text>
</comment>
<evidence type="ECO:0000256" key="2">
    <source>
        <dbReference type="SAM" id="SignalP"/>
    </source>
</evidence>
<dbReference type="AlphaFoldDB" id="A0A502FR74"/>
<feature type="signal peptide" evidence="2">
    <location>
        <begin position="1"/>
        <end position="18"/>
    </location>
</feature>
<dbReference type="EMBL" id="RCZP01000025">
    <property type="protein sequence ID" value="TPG51523.1"/>
    <property type="molecule type" value="Genomic_DNA"/>
</dbReference>
<proteinExistence type="predicted"/>
<dbReference type="Pfam" id="PF13432">
    <property type="entry name" value="TPR_16"/>
    <property type="match status" value="1"/>
</dbReference>
<dbReference type="Proteomes" id="UP000317078">
    <property type="component" value="Unassembled WGS sequence"/>
</dbReference>
<dbReference type="InterPro" id="IPR019734">
    <property type="entry name" value="TPR_rpt"/>
</dbReference>
<organism evidence="3 4">
    <name type="scientific">Muricoccus nepalensis</name>
    <dbReference type="NCBI Taxonomy" id="1854500"/>
    <lineage>
        <taxon>Bacteria</taxon>
        <taxon>Pseudomonadati</taxon>
        <taxon>Pseudomonadota</taxon>
        <taxon>Alphaproteobacteria</taxon>
        <taxon>Acetobacterales</taxon>
        <taxon>Roseomonadaceae</taxon>
        <taxon>Muricoccus</taxon>
    </lineage>
</organism>
<sequence>MRRRALLAGLAAAVPVGAAGQVLPVPGAGPGVGPAVPPLASPMPRAGAAEARRAELDRLLDSLAAAPDEAAAAPIQARIQALWAEGGSPAVGLLLRKSLRALQANEAPDAVEDLDAAITLQPDFPESWVLRGQAQAASGDRAAAAADLREALRLEPRHFGALMALSDLQEEAGDAAGALRSLEAALRINPWLPGAAQRRRELSRRALGDQT</sequence>
<evidence type="ECO:0000313" key="3">
    <source>
        <dbReference type="EMBL" id="TPG51523.1"/>
    </source>
</evidence>
<gene>
    <name evidence="3" type="ORF">EAH89_19955</name>
</gene>
<dbReference type="InterPro" id="IPR011990">
    <property type="entry name" value="TPR-like_helical_dom_sf"/>
</dbReference>
<dbReference type="PROSITE" id="PS50005">
    <property type="entry name" value="TPR"/>
    <property type="match status" value="1"/>
</dbReference>
<keyword evidence="2" id="KW-0732">Signal</keyword>
<accession>A0A502FR74</accession>
<dbReference type="RefSeq" id="WP_140885500.1">
    <property type="nucleotide sequence ID" value="NZ_RCZP01000025.1"/>
</dbReference>
<evidence type="ECO:0000256" key="1">
    <source>
        <dbReference type="PROSITE-ProRule" id="PRU00339"/>
    </source>
</evidence>
<dbReference type="SMART" id="SM00028">
    <property type="entry name" value="TPR"/>
    <property type="match status" value="2"/>
</dbReference>